<evidence type="ECO:0008006" key="5">
    <source>
        <dbReference type="Google" id="ProtNLM"/>
    </source>
</evidence>
<feature type="transmembrane region" description="Helical" evidence="1">
    <location>
        <begin position="71"/>
        <end position="92"/>
    </location>
</feature>
<dbReference type="Gene3D" id="1.10.3730.20">
    <property type="match status" value="1"/>
</dbReference>
<organism evidence="3 4">
    <name type="scientific">Effrenium voratum</name>
    <dbReference type="NCBI Taxonomy" id="2562239"/>
    <lineage>
        <taxon>Eukaryota</taxon>
        <taxon>Sar</taxon>
        <taxon>Alveolata</taxon>
        <taxon>Dinophyceae</taxon>
        <taxon>Suessiales</taxon>
        <taxon>Symbiodiniaceae</taxon>
        <taxon>Effrenium</taxon>
    </lineage>
</organism>
<keyword evidence="1" id="KW-1133">Transmembrane helix</keyword>
<gene>
    <name evidence="3" type="ORF">EVOR1521_LOCUS8056</name>
</gene>
<feature type="transmembrane region" description="Helical" evidence="1">
    <location>
        <begin position="219"/>
        <end position="238"/>
    </location>
</feature>
<keyword evidence="1" id="KW-0812">Transmembrane</keyword>
<reference evidence="3" key="1">
    <citation type="submission" date="2023-08" db="EMBL/GenBank/DDBJ databases">
        <authorList>
            <person name="Chen Y."/>
            <person name="Shah S."/>
            <person name="Dougan E. K."/>
            <person name="Thang M."/>
            <person name="Chan C."/>
        </authorList>
    </citation>
    <scope>NUCLEOTIDE SEQUENCE</scope>
</reference>
<keyword evidence="1" id="KW-0472">Membrane</keyword>
<evidence type="ECO:0000256" key="2">
    <source>
        <dbReference type="SAM" id="SignalP"/>
    </source>
</evidence>
<feature type="transmembrane region" description="Helical" evidence="1">
    <location>
        <begin position="187"/>
        <end position="207"/>
    </location>
</feature>
<name>A0AA36MU17_9DINO</name>
<dbReference type="Proteomes" id="UP001178507">
    <property type="component" value="Unassembled WGS sequence"/>
</dbReference>
<evidence type="ECO:0000313" key="4">
    <source>
        <dbReference type="Proteomes" id="UP001178507"/>
    </source>
</evidence>
<feature type="transmembrane region" description="Helical" evidence="1">
    <location>
        <begin position="250"/>
        <end position="269"/>
    </location>
</feature>
<proteinExistence type="predicted"/>
<evidence type="ECO:0000313" key="3">
    <source>
        <dbReference type="EMBL" id="CAJ1379981.1"/>
    </source>
</evidence>
<dbReference type="EMBL" id="CAUJNA010000669">
    <property type="protein sequence ID" value="CAJ1379981.1"/>
    <property type="molecule type" value="Genomic_DNA"/>
</dbReference>
<evidence type="ECO:0000256" key="1">
    <source>
        <dbReference type="SAM" id="Phobius"/>
    </source>
</evidence>
<sequence length="309" mass="32594">MSAARLYWLSLLSLAEAISIAKSEEVHQHPRLEGWLAVAAACVSGSLHGVGMALRKWGGTGKVVYWRAWRWWLGAAADFVGGIFFMTCVSFFPAAVLLPVVAVVQMGTGYVMGVVLFGESTTRRGSLGLACALLGVAALSQQDLGLAKPAAVRDFFALWGRLTFLAVNGCLVTVLVVVGTLADRSMLFVLISGYLDGVQFLATRALATSLIEGQTLGCHFWAVLALKTTCIVLCLHTLQLALSENLSRVAAAYPLVASVMPCMLGAAFFGDTLPLSRGLGCAFLCTLLGVALLSERGACQEDSASAESP</sequence>
<feature type="signal peptide" evidence="2">
    <location>
        <begin position="1"/>
        <end position="17"/>
    </location>
</feature>
<dbReference type="InterPro" id="IPR037185">
    <property type="entry name" value="EmrE-like"/>
</dbReference>
<feature type="transmembrane region" description="Helical" evidence="1">
    <location>
        <begin position="162"/>
        <end position="182"/>
    </location>
</feature>
<dbReference type="AlphaFoldDB" id="A0AA36MU17"/>
<feature type="transmembrane region" description="Helical" evidence="1">
    <location>
        <begin position="275"/>
        <end position="293"/>
    </location>
</feature>
<feature type="transmembrane region" description="Helical" evidence="1">
    <location>
        <begin position="125"/>
        <end position="142"/>
    </location>
</feature>
<keyword evidence="4" id="KW-1185">Reference proteome</keyword>
<dbReference type="SUPFAM" id="SSF103481">
    <property type="entry name" value="Multidrug resistance efflux transporter EmrE"/>
    <property type="match status" value="1"/>
</dbReference>
<accession>A0AA36MU17</accession>
<comment type="caution">
    <text evidence="3">The sequence shown here is derived from an EMBL/GenBank/DDBJ whole genome shotgun (WGS) entry which is preliminary data.</text>
</comment>
<feature type="transmembrane region" description="Helical" evidence="1">
    <location>
        <begin position="98"/>
        <end position="118"/>
    </location>
</feature>
<feature type="chain" id="PRO_5041415228" description="EamA domain-containing protein" evidence="2">
    <location>
        <begin position="18"/>
        <end position="309"/>
    </location>
</feature>
<protein>
    <recommendedName>
        <fullName evidence="5">EamA domain-containing protein</fullName>
    </recommendedName>
</protein>
<keyword evidence="2" id="KW-0732">Signal</keyword>